<reference evidence="4" key="1">
    <citation type="submission" date="2022-12" db="EMBL/GenBank/DDBJ databases">
        <authorList>
            <person name="Petersen C."/>
        </authorList>
    </citation>
    <scope>NUCLEOTIDE SEQUENCE</scope>
    <source>
        <strain evidence="4">IBT 21472</strain>
    </source>
</reference>
<dbReference type="Proteomes" id="UP001147746">
    <property type="component" value="Unassembled WGS sequence"/>
</dbReference>
<dbReference type="Gene3D" id="3.30.40.10">
    <property type="entry name" value="Zinc/RING finger domain, C3HC4 (zinc finger)"/>
    <property type="match status" value="1"/>
</dbReference>
<keyword evidence="1" id="KW-0862">Zinc</keyword>
<feature type="domain" description="RING-type" evidence="3">
    <location>
        <begin position="190"/>
        <end position="240"/>
    </location>
</feature>
<feature type="compositionally biased region" description="Polar residues" evidence="2">
    <location>
        <begin position="283"/>
        <end position="298"/>
    </location>
</feature>
<gene>
    <name evidence="4" type="ORF">N7476_004990</name>
</gene>
<dbReference type="AlphaFoldDB" id="A0A9W9Q1S1"/>
<dbReference type="SUPFAM" id="SSF57850">
    <property type="entry name" value="RING/U-box"/>
    <property type="match status" value="1"/>
</dbReference>
<protein>
    <recommendedName>
        <fullName evidence="3">RING-type domain-containing protein</fullName>
    </recommendedName>
</protein>
<dbReference type="InterPro" id="IPR001841">
    <property type="entry name" value="Znf_RING"/>
</dbReference>
<accession>A0A9W9Q1S1</accession>
<comment type="caution">
    <text evidence="4">The sequence shown here is derived from an EMBL/GenBank/DDBJ whole genome shotgun (WGS) entry which is preliminary data.</text>
</comment>
<evidence type="ECO:0000313" key="4">
    <source>
        <dbReference type="EMBL" id="KAJ5318570.1"/>
    </source>
</evidence>
<feature type="compositionally biased region" description="Polar residues" evidence="2">
    <location>
        <begin position="306"/>
        <end position="316"/>
    </location>
</feature>
<dbReference type="InterPro" id="IPR013083">
    <property type="entry name" value="Znf_RING/FYVE/PHD"/>
</dbReference>
<dbReference type="Pfam" id="PF13639">
    <property type="entry name" value="zf-RING_2"/>
    <property type="match status" value="1"/>
</dbReference>
<keyword evidence="1" id="KW-0479">Metal-binding</keyword>
<feature type="region of interest" description="Disordered" evidence="2">
    <location>
        <begin position="108"/>
        <end position="136"/>
    </location>
</feature>
<dbReference type="EMBL" id="JAPZBO010000004">
    <property type="protein sequence ID" value="KAJ5318570.1"/>
    <property type="molecule type" value="Genomic_DNA"/>
</dbReference>
<proteinExistence type="predicted"/>
<dbReference type="PROSITE" id="PS50089">
    <property type="entry name" value="ZF_RING_2"/>
    <property type="match status" value="1"/>
</dbReference>
<evidence type="ECO:0000256" key="1">
    <source>
        <dbReference type="PROSITE-ProRule" id="PRU00175"/>
    </source>
</evidence>
<feature type="region of interest" description="Disordered" evidence="2">
    <location>
        <begin position="264"/>
        <end position="334"/>
    </location>
</feature>
<organism evidence="4 5">
    <name type="scientific">Penicillium atrosanguineum</name>
    <dbReference type="NCBI Taxonomy" id="1132637"/>
    <lineage>
        <taxon>Eukaryota</taxon>
        <taxon>Fungi</taxon>
        <taxon>Dikarya</taxon>
        <taxon>Ascomycota</taxon>
        <taxon>Pezizomycotina</taxon>
        <taxon>Eurotiomycetes</taxon>
        <taxon>Eurotiomycetidae</taxon>
        <taxon>Eurotiales</taxon>
        <taxon>Aspergillaceae</taxon>
        <taxon>Penicillium</taxon>
    </lineage>
</organism>
<evidence type="ECO:0000259" key="3">
    <source>
        <dbReference type="PROSITE" id="PS50089"/>
    </source>
</evidence>
<dbReference type="GO" id="GO:0008270">
    <property type="term" value="F:zinc ion binding"/>
    <property type="evidence" value="ECO:0007669"/>
    <property type="project" value="UniProtKB-KW"/>
</dbReference>
<evidence type="ECO:0000313" key="5">
    <source>
        <dbReference type="Proteomes" id="UP001147746"/>
    </source>
</evidence>
<keyword evidence="5" id="KW-1185">Reference proteome</keyword>
<reference evidence="4" key="2">
    <citation type="journal article" date="2023" name="IMA Fungus">
        <title>Comparative genomic study of the Penicillium genus elucidates a diverse pangenome and 15 lateral gene transfer events.</title>
        <authorList>
            <person name="Petersen C."/>
            <person name="Sorensen T."/>
            <person name="Nielsen M.R."/>
            <person name="Sondergaard T.E."/>
            <person name="Sorensen J.L."/>
            <person name="Fitzpatrick D.A."/>
            <person name="Frisvad J.C."/>
            <person name="Nielsen K.L."/>
        </authorList>
    </citation>
    <scope>NUCLEOTIDE SEQUENCE</scope>
    <source>
        <strain evidence="4">IBT 21472</strain>
    </source>
</reference>
<keyword evidence="1" id="KW-0863">Zinc-finger</keyword>
<sequence length="334" mass="37643">MNTPTYQRSETTDWRQTVRRELREELAANLCCWTTKKGTRCRGLMRTAALGETREKLAALEEHFTVDLLESTLKEIAPLALCKRSHIGHADSLSGIWLKSAENHRREATRLRRARRGAADGSLASHNARGVARDNGSPRYLTVDDLRSSQVPWEVSPGQPLAILRVREEGGECKLQSFGPSAHREDLEDCPICLNQLQEGPSENRYVQCVACSRSSHLECVERWLHSRESRASLFCPFCRRDTFQIFSYDPSLGRSTPEIIMRDAPPDVSSLGPQARQRTPLDPSSTPAAHTLNTRARSSGETRETSQLGISSDQARLQRSDRNRRPPSRFQPQ</sequence>
<name>A0A9W9Q1S1_9EURO</name>
<evidence type="ECO:0000256" key="2">
    <source>
        <dbReference type="SAM" id="MobiDB-lite"/>
    </source>
</evidence>